<comment type="subcellular location">
    <subcellularLocation>
        <location evidence="1">Nucleus</location>
        <location evidence="1">Nucleolus</location>
    </subcellularLocation>
</comment>
<feature type="compositionally biased region" description="Low complexity" evidence="2">
    <location>
        <begin position="590"/>
        <end position="644"/>
    </location>
</feature>
<accession>A0ABY8U8X6</accession>
<dbReference type="EMBL" id="CP126215">
    <property type="protein sequence ID" value="WIA17645.1"/>
    <property type="molecule type" value="Genomic_DNA"/>
</dbReference>
<proteinExistence type="inferred from homology"/>
<dbReference type="InterPro" id="IPR016024">
    <property type="entry name" value="ARM-type_fold"/>
</dbReference>
<protein>
    <recommendedName>
        <fullName evidence="1">Protein SDA1</fullName>
    </recommendedName>
</protein>
<keyword evidence="1" id="KW-0539">Nucleus</keyword>
<evidence type="ECO:0000256" key="1">
    <source>
        <dbReference type="RuleBase" id="RU365057"/>
    </source>
</evidence>
<organism evidence="4 5">
    <name type="scientific">Tetradesmus obliquus</name>
    <name type="common">Green alga</name>
    <name type="synonym">Acutodesmus obliquus</name>
    <dbReference type="NCBI Taxonomy" id="3088"/>
    <lineage>
        <taxon>Eukaryota</taxon>
        <taxon>Viridiplantae</taxon>
        <taxon>Chlorophyta</taxon>
        <taxon>core chlorophytes</taxon>
        <taxon>Chlorophyceae</taxon>
        <taxon>CS clade</taxon>
        <taxon>Sphaeropleales</taxon>
        <taxon>Scenedesmaceae</taxon>
        <taxon>Tetradesmus</taxon>
    </lineage>
</organism>
<keyword evidence="5" id="KW-1185">Reference proteome</keyword>
<feature type="domain" description="SDA1 N-terminal" evidence="3">
    <location>
        <begin position="57"/>
        <end position="432"/>
    </location>
</feature>
<feature type="region of interest" description="Disordered" evidence="2">
    <location>
        <begin position="496"/>
        <end position="644"/>
    </location>
</feature>
<dbReference type="SUPFAM" id="SSF48371">
    <property type="entry name" value="ARM repeat"/>
    <property type="match status" value="1"/>
</dbReference>
<feature type="compositionally biased region" description="Acidic residues" evidence="2">
    <location>
        <begin position="525"/>
        <end position="549"/>
    </location>
</feature>
<evidence type="ECO:0000313" key="4">
    <source>
        <dbReference type="EMBL" id="WIA17645.1"/>
    </source>
</evidence>
<comment type="function">
    <text evidence="1">Required for 60S pre-ribosomal subunits export to the cytoplasm.</text>
</comment>
<dbReference type="PANTHER" id="PTHR12730">
    <property type="entry name" value="HSDA/SDA1-RELATED"/>
    <property type="match status" value="1"/>
</dbReference>
<dbReference type="InterPro" id="IPR027312">
    <property type="entry name" value="Sda1"/>
</dbReference>
<comment type="similarity">
    <text evidence="1">Belongs to the SDA1 family.</text>
</comment>
<evidence type="ECO:0000256" key="2">
    <source>
        <dbReference type="SAM" id="MobiDB-lite"/>
    </source>
</evidence>
<feature type="compositionally biased region" description="Acidic residues" evidence="2">
    <location>
        <begin position="564"/>
        <end position="575"/>
    </location>
</feature>
<evidence type="ECO:0000259" key="3">
    <source>
        <dbReference type="Pfam" id="PF08158"/>
    </source>
</evidence>
<dbReference type="InterPro" id="IPR012977">
    <property type="entry name" value="SDA1_N"/>
</dbReference>
<keyword evidence="1" id="KW-0690">Ribosome biogenesis</keyword>
<feature type="region of interest" description="Disordered" evidence="2">
    <location>
        <begin position="731"/>
        <end position="821"/>
    </location>
</feature>
<feature type="compositionally biased region" description="Acidic residues" evidence="2">
    <location>
        <begin position="500"/>
        <end position="517"/>
    </location>
</feature>
<evidence type="ECO:0000313" key="5">
    <source>
        <dbReference type="Proteomes" id="UP001244341"/>
    </source>
</evidence>
<keyword evidence="1" id="KW-0653">Protein transport</keyword>
<sequence>MVYSAADLLKLQANIKRDPDGYKDEFMLQYRHYQACLQLFQLKPSQDSKEFADCITFIAQVSKCYPTSTAGFAGELMCLLEEQQARLDAALRRSMVQALILLRNRNQLDPVLLLPLLFKLFRVNDKQLREMLFRHIIADLKAANQKGRNERLNRAVQAFLFNVLADDSELAAKKSLAVLGELWRRHIWRDARTVNCIASAVFHKSPAVMAAALKFFLGQDAAAAGDDEGSEDEAEDAERGKTVVVAPTKEEVYKATHKGTKSSKRKKQAKLKRVMATLKKQVRKESALGSEGFAAMHLLHDPQGFAERLFGRLQGSRERWETRLDMMAVLSRVVGVHKLLLLNFYPFLQKYIAPHQRDVTQVLAALAGAVHELVPPESLAPVLRQLVDQFVHDRARPEVMTVGLKAVRELSLRCPLVMSEELLQDLSEYKRFRDKEVATAARGLIGAFRELNPALLAKRDRGRAADLAAAPAGYGELAAAGRLEGAELLEADLARGGLGSDEDSEDYSLGDDGDDGEGSSGSWETDSEGEGGEGEEGEESEEAASEDGEQQQQQQSGSSSGGGESEEEDEGDEEAVSSGSEEPGSEDEPAAQQQQQTPPPQQQGSAKKQQQQQGSLSSLKKQLAAAKAAKELQQQQQLGGADDEAAAALAAGVPIEMTRILTEEDFKRMRRLQRRALIKQLQRRALIKSALARHGLAGASEAKKRRAVAAAEAEADEALALASKKAKLSDATVAADDLTGRHKKRKNKEERLASVMAGREGREAFGSRTGIKKKKQGGLSEREKQRSKSMPIAARIQQLRNRSVKARNKSNPRHFKGHVRK</sequence>
<name>A0ABY8U8X6_TETOB</name>
<gene>
    <name evidence="4" type="ORF">OEZ85_014450</name>
</gene>
<dbReference type="Pfam" id="PF08158">
    <property type="entry name" value="SDA1_HEAT"/>
    <property type="match status" value="1"/>
</dbReference>
<dbReference type="PANTHER" id="PTHR12730:SF0">
    <property type="entry name" value="PROTEIN SDA1 HOMOLOG"/>
    <property type="match status" value="1"/>
</dbReference>
<reference evidence="4 5" key="1">
    <citation type="submission" date="2023-05" db="EMBL/GenBank/DDBJ databases">
        <title>A 100% complete, gapless, phased diploid assembly of the Scenedesmus obliquus UTEX 3031 genome.</title>
        <authorList>
            <person name="Biondi T.C."/>
            <person name="Hanschen E.R."/>
            <person name="Kwon T."/>
            <person name="Eng W."/>
            <person name="Kruse C.P.S."/>
            <person name="Koehler S.I."/>
            <person name="Kunde Y."/>
            <person name="Gleasner C.D."/>
            <person name="You Mak K.T."/>
            <person name="Polle J."/>
            <person name="Hovde B.T."/>
            <person name="Starkenburg S.R."/>
        </authorList>
    </citation>
    <scope>NUCLEOTIDE SEQUENCE [LARGE SCALE GENOMIC DNA]</scope>
    <source>
        <strain evidence="4 5">DOE0152z</strain>
    </source>
</reference>
<dbReference type="Proteomes" id="UP001244341">
    <property type="component" value="Chromosome 8b"/>
</dbReference>
<keyword evidence="1" id="KW-0813">Transport</keyword>
<feature type="compositionally biased region" description="Basic residues" evidence="2">
    <location>
        <begin position="802"/>
        <end position="821"/>
    </location>
</feature>